<evidence type="ECO:0000259" key="1">
    <source>
        <dbReference type="Pfam" id="PF12697"/>
    </source>
</evidence>
<accession>A0A7Y9I7Q9</accession>
<dbReference type="PANTHER" id="PTHR43433:SF5">
    <property type="entry name" value="AB HYDROLASE-1 DOMAIN-CONTAINING PROTEIN"/>
    <property type="match status" value="1"/>
</dbReference>
<dbReference type="InterPro" id="IPR000073">
    <property type="entry name" value="AB_hydrolase_1"/>
</dbReference>
<dbReference type="AlphaFoldDB" id="A0A7Y9I7Q9"/>
<keyword evidence="3" id="KW-1185">Reference proteome</keyword>
<feature type="domain" description="AB hydrolase-1" evidence="1">
    <location>
        <begin position="25"/>
        <end position="250"/>
    </location>
</feature>
<dbReference type="RefSeq" id="WP_179752270.1">
    <property type="nucleotide sequence ID" value="NZ_JACCBU010000001.1"/>
</dbReference>
<proteinExistence type="predicted"/>
<dbReference type="EMBL" id="JACCBU010000001">
    <property type="protein sequence ID" value="NYE71844.1"/>
    <property type="molecule type" value="Genomic_DNA"/>
</dbReference>
<dbReference type="PANTHER" id="PTHR43433">
    <property type="entry name" value="HYDROLASE, ALPHA/BETA FOLD FAMILY PROTEIN"/>
    <property type="match status" value="1"/>
</dbReference>
<evidence type="ECO:0000313" key="2">
    <source>
        <dbReference type="EMBL" id="NYE71844.1"/>
    </source>
</evidence>
<organism evidence="2 3">
    <name type="scientific">Microlunatus parietis</name>
    <dbReference type="NCBI Taxonomy" id="682979"/>
    <lineage>
        <taxon>Bacteria</taxon>
        <taxon>Bacillati</taxon>
        <taxon>Actinomycetota</taxon>
        <taxon>Actinomycetes</taxon>
        <taxon>Propionibacteriales</taxon>
        <taxon>Propionibacteriaceae</taxon>
        <taxon>Microlunatus</taxon>
    </lineage>
</organism>
<dbReference type="GO" id="GO:0003824">
    <property type="term" value="F:catalytic activity"/>
    <property type="evidence" value="ECO:0007669"/>
    <property type="project" value="UniProtKB-ARBA"/>
</dbReference>
<sequence>MEKLTIRRDGAAIPVTVAGDGPAAVFVPGLGGTQAQLGALFEGLRRHLRLATFDHRGHGTSSVGGPYDYPTFGADTSAVLDALGGPGSLVLIGHSMGADLLVDQAAALPAAPRGLILIDGGTPLSSSLLTPAELEGMRQAMGSEEALELQRSLAGTPHQVALSGDDIFRLQDEIDQHRRTAAERFDRIDGPITMIMSEFMAGTESDRARELNQAWRDAVDTLAASRPTITVRRVPAGHDLVATHPDEVLELIVAALAAGQ</sequence>
<protein>
    <submittedName>
        <fullName evidence="2">Pimeloyl-ACP methyl ester carboxylesterase</fullName>
    </submittedName>
</protein>
<dbReference type="SUPFAM" id="SSF53474">
    <property type="entry name" value="alpha/beta-Hydrolases"/>
    <property type="match status" value="1"/>
</dbReference>
<name>A0A7Y9I7Q9_9ACTN</name>
<dbReference type="InterPro" id="IPR029058">
    <property type="entry name" value="AB_hydrolase_fold"/>
</dbReference>
<gene>
    <name evidence="2" type="ORF">BKA15_003173</name>
</gene>
<comment type="caution">
    <text evidence="2">The sequence shown here is derived from an EMBL/GenBank/DDBJ whole genome shotgun (WGS) entry which is preliminary data.</text>
</comment>
<dbReference type="Pfam" id="PF12697">
    <property type="entry name" value="Abhydrolase_6"/>
    <property type="match status" value="1"/>
</dbReference>
<dbReference type="InterPro" id="IPR050471">
    <property type="entry name" value="AB_hydrolase"/>
</dbReference>
<dbReference type="Proteomes" id="UP000569914">
    <property type="component" value="Unassembled WGS sequence"/>
</dbReference>
<dbReference type="Gene3D" id="3.40.50.1820">
    <property type="entry name" value="alpha/beta hydrolase"/>
    <property type="match status" value="1"/>
</dbReference>
<reference evidence="2 3" key="1">
    <citation type="submission" date="2020-07" db="EMBL/GenBank/DDBJ databases">
        <title>Sequencing the genomes of 1000 actinobacteria strains.</title>
        <authorList>
            <person name="Klenk H.-P."/>
        </authorList>
    </citation>
    <scope>NUCLEOTIDE SEQUENCE [LARGE SCALE GENOMIC DNA]</scope>
    <source>
        <strain evidence="2 3">DSM 22083</strain>
    </source>
</reference>
<evidence type="ECO:0000313" key="3">
    <source>
        <dbReference type="Proteomes" id="UP000569914"/>
    </source>
</evidence>